<feature type="transmembrane region" description="Helical" evidence="15">
    <location>
        <begin position="112"/>
        <end position="131"/>
    </location>
</feature>
<evidence type="ECO:0000256" key="14">
    <source>
        <dbReference type="ARBA" id="ARBA00023136"/>
    </source>
</evidence>
<dbReference type="Gene3D" id="1.20.1300.10">
    <property type="entry name" value="Fumarate reductase/succinate dehydrogenase, transmembrane subunit"/>
    <property type="match status" value="1"/>
</dbReference>
<evidence type="ECO:0000313" key="17">
    <source>
        <dbReference type="Proteomes" id="UP001594351"/>
    </source>
</evidence>
<comment type="cofactor">
    <cofactor evidence="1">
        <name>heme</name>
        <dbReference type="ChEBI" id="CHEBI:30413"/>
    </cofactor>
</comment>
<evidence type="ECO:0000256" key="12">
    <source>
        <dbReference type="ARBA" id="ARBA00022989"/>
    </source>
</evidence>
<gene>
    <name evidence="16" type="primary">sdhD</name>
    <name evidence="16" type="ORF">ACFL27_18305</name>
</gene>
<keyword evidence="9 15" id="KW-0812">Transmembrane</keyword>
<feature type="transmembrane region" description="Helical" evidence="15">
    <location>
        <begin position="41"/>
        <end position="63"/>
    </location>
</feature>
<evidence type="ECO:0000256" key="11">
    <source>
        <dbReference type="ARBA" id="ARBA00022982"/>
    </source>
</evidence>
<dbReference type="InterPro" id="IPR000701">
    <property type="entry name" value="SuccDH_FuR_B_TM-su"/>
</dbReference>
<keyword evidence="13" id="KW-0408">Iron</keyword>
<dbReference type="InterPro" id="IPR014312">
    <property type="entry name" value="Succ_DH_anchor"/>
</dbReference>
<evidence type="ECO:0000256" key="4">
    <source>
        <dbReference type="ARBA" id="ARBA00005163"/>
    </source>
</evidence>
<evidence type="ECO:0000256" key="3">
    <source>
        <dbReference type="ARBA" id="ARBA00004141"/>
    </source>
</evidence>
<evidence type="ECO:0000256" key="8">
    <source>
        <dbReference type="ARBA" id="ARBA00022617"/>
    </source>
</evidence>
<protein>
    <recommendedName>
        <fullName evidence="5">Succinate dehydrogenase hydrophobic membrane anchor subunit</fullName>
    </recommendedName>
</protein>
<dbReference type="NCBIfam" id="TIGR02968">
    <property type="entry name" value="succ_dehyd_anc"/>
    <property type="match status" value="1"/>
</dbReference>
<sequence>FELFQKHEDAQLMRWALSLCSTFIIFMALLMLIGTQTVSLFLFWTIILILVVILFRIVWLKVWPTYNKMLWKVQRLTGVMLLPLALGHYMIMHLNETLGHHADTILARLKNPFIILIDLLLLATVTTHAWYGIQTLINDNVSTKSIQFASRVLLTFIVFVIYIAGLYILTFSL</sequence>
<reference evidence="16 17" key="1">
    <citation type="submission" date="2024-09" db="EMBL/GenBank/DDBJ databases">
        <title>Laminarin stimulates single cell rates of sulfate reduction while oxygen inhibits transcriptomic activity in coastal marine sediment.</title>
        <authorList>
            <person name="Lindsay M."/>
            <person name="Orcutt B."/>
            <person name="Emerson D."/>
            <person name="Stepanauskas R."/>
            <person name="D'Angelo T."/>
        </authorList>
    </citation>
    <scope>NUCLEOTIDE SEQUENCE [LARGE SCALE GENOMIC DNA]</scope>
    <source>
        <strain evidence="16">SAG AM-311-K15</strain>
    </source>
</reference>
<evidence type="ECO:0000256" key="10">
    <source>
        <dbReference type="ARBA" id="ARBA00022723"/>
    </source>
</evidence>
<comment type="caution">
    <text evidence="16">The sequence shown here is derived from an EMBL/GenBank/DDBJ whole genome shotgun (WGS) entry which is preliminary data.</text>
</comment>
<keyword evidence="7" id="KW-0816">Tricarboxylic acid cycle</keyword>
<dbReference type="Pfam" id="PF01127">
    <property type="entry name" value="Sdh_cyt"/>
    <property type="match status" value="1"/>
</dbReference>
<keyword evidence="6" id="KW-0813">Transport</keyword>
<keyword evidence="12 15" id="KW-1133">Transmembrane helix</keyword>
<keyword evidence="14 15" id="KW-0472">Membrane</keyword>
<feature type="transmembrane region" description="Helical" evidence="15">
    <location>
        <begin position="12"/>
        <end position="35"/>
    </location>
</feature>
<keyword evidence="17" id="KW-1185">Reference proteome</keyword>
<comment type="pathway">
    <text evidence="4">Carbohydrate metabolism; tricarboxylic acid cycle.</text>
</comment>
<name>A0ABV6Z1C5_UNCC1</name>
<evidence type="ECO:0000256" key="6">
    <source>
        <dbReference type="ARBA" id="ARBA00022448"/>
    </source>
</evidence>
<evidence type="ECO:0000256" key="2">
    <source>
        <dbReference type="ARBA" id="ARBA00004050"/>
    </source>
</evidence>
<dbReference type="Proteomes" id="UP001594351">
    <property type="component" value="Unassembled WGS sequence"/>
</dbReference>
<feature type="transmembrane region" description="Helical" evidence="15">
    <location>
        <begin position="152"/>
        <end position="170"/>
    </location>
</feature>
<evidence type="ECO:0000256" key="9">
    <source>
        <dbReference type="ARBA" id="ARBA00022692"/>
    </source>
</evidence>
<dbReference type="InterPro" id="IPR034804">
    <property type="entry name" value="SQR/QFR_C/D"/>
</dbReference>
<evidence type="ECO:0000256" key="15">
    <source>
        <dbReference type="SAM" id="Phobius"/>
    </source>
</evidence>
<accession>A0ABV6Z1C5</accession>
<keyword evidence="10" id="KW-0479">Metal-binding</keyword>
<evidence type="ECO:0000256" key="1">
    <source>
        <dbReference type="ARBA" id="ARBA00001971"/>
    </source>
</evidence>
<keyword evidence="8" id="KW-0349">Heme</keyword>
<evidence type="ECO:0000256" key="13">
    <source>
        <dbReference type="ARBA" id="ARBA00023004"/>
    </source>
</evidence>
<comment type="subcellular location">
    <subcellularLocation>
        <location evidence="3">Membrane</location>
        <topology evidence="3">Multi-pass membrane protein</topology>
    </subcellularLocation>
</comment>
<dbReference type="SUPFAM" id="SSF81343">
    <property type="entry name" value="Fumarate reductase respiratory complex transmembrane subunits"/>
    <property type="match status" value="1"/>
</dbReference>
<evidence type="ECO:0000313" key="16">
    <source>
        <dbReference type="EMBL" id="MFC1852151.1"/>
    </source>
</evidence>
<feature type="non-terminal residue" evidence="16">
    <location>
        <position position="1"/>
    </location>
</feature>
<keyword evidence="11" id="KW-0249">Electron transport</keyword>
<proteinExistence type="predicted"/>
<evidence type="ECO:0000256" key="5">
    <source>
        <dbReference type="ARBA" id="ARBA00019425"/>
    </source>
</evidence>
<dbReference type="EMBL" id="JBHPBY010000273">
    <property type="protein sequence ID" value="MFC1852151.1"/>
    <property type="molecule type" value="Genomic_DNA"/>
</dbReference>
<organism evidence="16 17">
    <name type="scientific">candidate division CSSED10-310 bacterium</name>
    <dbReference type="NCBI Taxonomy" id="2855610"/>
    <lineage>
        <taxon>Bacteria</taxon>
        <taxon>Bacteria division CSSED10-310</taxon>
    </lineage>
</organism>
<comment type="function">
    <text evidence="2">Membrane-anchoring subunit of succinate dehydrogenase (SDH).</text>
</comment>
<evidence type="ECO:0000256" key="7">
    <source>
        <dbReference type="ARBA" id="ARBA00022532"/>
    </source>
</evidence>
<feature type="transmembrane region" description="Helical" evidence="15">
    <location>
        <begin position="75"/>
        <end position="92"/>
    </location>
</feature>